<name>A0A1K0J0V7_CUPNE</name>
<evidence type="ECO:0000256" key="1">
    <source>
        <dbReference type="SAM" id="MobiDB-lite"/>
    </source>
</evidence>
<feature type="region of interest" description="Disordered" evidence="1">
    <location>
        <begin position="1"/>
        <end position="25"/>
    </location>
</feature>
<organism evidence="2">
    <name type="scientific">Cupriavidus necator</name>
    <name type="common">Alcaligenes eutrophus</name>
    <name type="synonym">Ralstonia eutropha</name>
    <dbReference type="NCBI Taxonomy" id="106590"/>
    <lineage>
        <taxon>Bacteria</taxon>
        <taxon>Pseudomonadati</taxon>
        <taxon>Pseudomonadota</taxon>
        <taxon>Betaproteobacteria</taxon>
        <taxon>Burkholderiales</taxon>
        <taxon>Burkholderiaceae</taxon>
        <taxon>Cupriavidus</taxon>
    </lineage>
</organism>
<reference evidence="2" key="1">
    <citation type="submission" date="2016-09" db="EMBL/GenBank/DDBJ databases">
        <authorList>
            <person name="Capua I."/>
            <person name="De Benedictis P."/>
            <person name="Joannis T."/>
            <person name="Lombin L.H."/>
            <person name="Cattoli G."/>
        </authorList>
    </citation>
    <scope>NUCLEOTIDE SEQUENCE</scope>
    <source>
        <strain evidence="2">B9</strain>
    </source>
</reference>
<accession>A0A1K0J0V7</accession>
<evidence type="ECO:0000313" key="2">
    <source>
        <dbReference type="EMBL" id="SCU93180.1"/>
    </source>
</evidence>
<proteinExistence type="predicted"/>
<protein>
    <submittedName>
        <fullName evidence="2">Uncharacterized protein</fullName>
    </submittedName>
</protein>
<gene>
    <name evidence="2" type="ORF">CNECB9_5180008</name>
</gene>
<feature type="compositionally biased region" description="Polar residues" evidence="1">
    <location>
        <begin position="1"/>
        <end position="11"/>
    </location>
</feature>
<dbReference type="AlphaFoldDB" id="A0A1K0J0V7"/>
<dbReference type="EMBL" id="FMSH01000466">
    <property type="protein sequence ID" value="SCU93180.1"/>
    <property type="molecule type" value="Genomic_DNA"/>
</dbReference>
<sequence length="25" mass="2621">MVKLITQSGQSRLVAGKRSQAGHAP</sequence>